<proteinExistence type="predicted"/>
<dbReference type="SUPFAM" id="SSF56235">
    <property type="entry name" value="N-terminal nucleophile aminohydrolases (Ntn hydrolases)"/>
    <property type="match status" value="1"/>
</dbReference>
<name>A0A917Q211_9PSED</name>
<dbReference type="PANTHER" id="PTHR39328:SF1">
    <property type="entry name" value="BLL2871 PROTEIN"/>
    <property type="match status" value="1"/>
</dbReference>
<dbReference type="AlphaFoldDB" id="A0A917Q211"/>
<dbReference type="Proteomes" id="UP000635983">
    <property type="component" value="Unassembled WGS sequence"/>
</dbReference>
<organism evidence="1 2">
    <name type="scientific">Pseudomonas matsuisoli</name>
    <dbReference type="NCBI Taxonomy" id="1515666"/>
    <lineage>
        <taxon>Bacteria</taxon>
        <taxon>Pseudomonadati</taxon>
        <taxon>Pseudomonadota</taxon>
        <taxon>Gammaproteobacteria</taxon>
        <taxon>Pseudomonadales</taxon>
        <taxon>Pseudomonadaceae</taxon>
        <taxon>Pseudomonas</taxon>
    </lineage>
</organism>
<keyword evidence="2" id="KW-1185">Reference proteome</keyword>
<evidence type="ECO:0000313" key="1">
    <source>
        <dbReference type="EMBL" id="GGK06840.1"/>
    </source>
</evidence>
<sequence>MPAVGKLLSHAAAGYGAVATQAQINPYLGLDGLRLLCEGHTAEEALALLQGTDPCMTLRQVALIDANARTACWTGDDCLPWAGSRQGEGYSVQGNRLAGKHVIDAVANAFLDRAEQPLIERLLEAVAAGDATGGDRHGESSATLYVVDQEAYPLWDIRVDQHLDPVTELRRLHDVFAREVVPEILRMPTRANPAGKHGEDQV</sequence>
<dbReference type="PANTHER" id="PTHR39328">
    <property type="entry name" value="BLL2871 PROTEIN"/>
    <property type="match status" value="1"/>
</dbReference>
<dbReference type="Pfam" id="PF06267">
    <property type="entry name" value="DUF1028"/>
    <property type="match status" value="1"/>
</dbReference>
<dbReference type="Gene3D" id="3.60.20.10">
    <property type="entry name" value="Glutamine Phosphoribosylpyrophosphate, subunit 1, domain 1"/>
    <property type="match status" value="1"/>
</dbReference>
<reference evidence="1" key="1">
    <citation type="journal article" date="2014" name="Int. J. Syst. Evol. Microbiol.">
        <title>Complete genome sequence of Corynebacterium casei LMG S-19264T (=DSM 44701T), isolated from a smear-ripened cheese.</title>
        <authorList>
            <consortium name="US DOE Joint Genome Institute (JGI-PGF)"/>
            <person name="Walter F."/>
            <person name="Albersmeier A."/>
            <person name="Kalinowski J."/>
            <person name="Ruckert C."/>
        </authorList>
    </citation>
    <scope>NUCLEOTIDE SEQUENCE</scope>
    <source>
        <strain evidence="1">JCM 30078</strain>
    </source>
</reference>
<evidence type="ECO:0000313" key="2">
    <source>
        <dbReference type="Proteomes" id="UP000635983"/>
    </source>
</evidence>
<dbReference type="InterPro" id="IPR010430">
    <property type="entry name" value="DUF1028"/>
</dbReference>
<reference evidence="1" key="2">
    <citation type="submission" date="2020-09" db="EMBL/GenBank/DDBJ databases">
        <authorList>
            <person name="Sun Q."/>
            <person name="Ohkuma M."/>
        </authorList>
    </citation>
    <scope>NUCLEOTIDE SEQUENCE</scope>
    <source>
        <strain evidence="1">JCM 30078</strain>
    </source>
</reference>
<accession>A0A917Q211</accession>
<dbReference type="EMBL" id="BMPO01000009">
    <property type="protein sequence ID" value="GGK06840.1"/>
    <property type="molecule type" value="Genomic_DNA"/>
</dbReference>
<dbReference type="InterPro" id="IPR029055">
    <property type="entry name" value="Ntn_hydrolases_N"/>
</dbReference>
<protein>
    <submittedName>
        <fullName evidence="1">Pilus assembly protein</fullName>
    </submittedName>
</protein>
<comment type="caution">
    <text evidence="1">The sequence shown here is derived from an EMBL/GenBank/DDBJ whole genome shotgun (WGS) entry which is preliminary data.</text>
</comment>
<gene>
    <name evidence="1" type="ORF">GCM10009304_36320</name>
</gene>